<dbReference type="GO" id="GO:0015188">
    <property type="term" value="F:L-isoleucine transmembrane transporter activity"/>
    <property type="evidence" value="ECO:0007669"/>
    <property type="project" value="TreeGrafter"/>
</dbReference>
<evidence type="ECO:0000256" key="5">
    <source>
        <dbReference type="ARBA" id="ARBA00022970"/>
    </source>
</evidence>
<dbReference type="GO" id="GO:0005886">
    <property type="term" value="C:plasma membrane"/>
    <property type="evidence" value="ECO:0007669"/>
    <property type="project" value="TreeGrafter"/>
</dbReference>
<dbReference type="RefSeq" id="WP_132325518.1">
    <property type="nucleotide sequence ID" value="NZ_FWZT01000033.1"/>
</dbReference>
<dbReference type="PROSITE" id="PS50893">
    <property type="entry name" value="ABC_TRANSPORTER_2"/>
    <property type="match status" value="1"/>
</dbReference>
<dbReference type="Proteomes" id="UP000192907">
    <property type="component" value="Unassembled WGS sequence"/>
</dbReference>
<dbReference type="InterPro" id="IPR032823">
    <property type="entry name" value="BCA_ABC_TP_C"/>
</dbReference>
<dbReference type="PANTHER" id="PTHR45772:SF11">
    <property type="entry name" value="HIGH-AFFINITY BRANCHED-CHAIN AMINO ACID TRANSPORT ATP-BINDING PROTEIN LIVG"/>
    <property type="match status" value="1"/>
</dbReference>
<dbReference type="Pfam" id="PF12399">
    <property type="entry name" value="BCA_ABC_TP_C"/>
    <property type="match status" value="1"/>
</dbReference>
<dbReference type="GO" id="GO:1903805">
    <property type="term" value="P:L-valine import across plasma membrane"/>
    <property type="evidence" value="ECO:0007669"/>
    <property type="project" value="TreeGrafter"/>
</dbReference>
<keyword evidence="8" id="KW-1185">Reference proteome</keyword>
<dbReference type="STRING" id="1513793.SAMN06296036_13330"/>
<evidence type="ECO:0000256" key="1">
    <source>
        <dbReference type="ARBA" id="ARBA00005417"/>
    </source>
</evidence>
<keyword evidence="2" id="KW-0813">Transport</keyword>
<dbReference type="PANTHER" id="PTHR45772">
    <property type="entry name" value="CONSERVED COMPONENT OF ABC TRANSPORTER FOR NATURAL AMINO ACIDS-RELATED"/>
    <property type="match status" value="1"/>
</dbReference>
<dbReference type="GO" id="GO:1903806">
    <property type="term" value="P:L-isoleucine import across plasma membrane"/>
    <property type="evidence" value="ECO:0007669"/>
    <property type="project" value="TreeGrafter"/>
</dbReference>
<feature type="domain" description="ABC transporter" evidence="6">
    <location>
        <begin position="5"/>
        <end position="283"/>
    </location>
</feature>
<dbReference type="EMBL" id="FWZT01000033">
    <property type="protein sequence ID" value="SMF79112.1"/>
    <property type="molecule type" value="Genomic_DNA"/>
</dbReference>
<dbReference type="GO" id="GO:0015808">
    <property type="term" value="P:L-alanine transport"/>
    <property type="evidence" value="ECO:0007669"/>
    <property type="project" value="TreeGrafter"/>
</dbReference>
<evidence type="ECO:0000313" key="8">
    <source>
        <dbReference type="Proteomes" id="UP000192907"/>
    </source>
</evidence>
<dbReference type="GO" id="GO:0005304">
    <property type="term" value="F:L-valine transmembrane transporter activity"/>
    <property type="evidence" value="ECO:0007669"/>
    <property type="project" value="TreeGrafter"/>
</dbReference>
<evidence type="ECO:0000259" key="6">
    <source>
        <dbReference type="PROSITE" id="PS50893"/>
    </source>
</evidence>
<evidence type="ECO:0000256" key="4">
    <source>
        <dbReference type="ARBA" id="ARBA00022840"/>
    </source>
</evidence>
<evidence type="ECO:0000313" key="7">
    <source>
        <dbReference type="EMBL" id="SMF79112.1"/>
    </source>
</evidence>
<dbReference type="GO" id="GO:0005524">
    <property type="term" value="F:ATP binding"/>
    <property type="evidence" value="ECO:0007669"/>
    <property type="project" value="UniProtKB-KW"/>
</dbReference>
<dbReference type="InterPro" id="IPR051120">
    <property type="entry name" value="ABC_AA/LPS_Transport"/>
</dbReference>
<dbReference type="InterPro" id="IPR027417">
    <property type="entry name" value="P-loop_NTPase"/>
</dbReference>
<proteinExistence type="inferred from homology"/>
<reference evidence="8" key="1">
    <citation type="submission" date="2017-04" db="EMBL/GenBank/DDBJ databases">
        <authorList>
            <person name="Varghese N."/>
            <person name="Submissions S."/>
        </authorList>
    </citation>
    <scope>NUCLEOTIDE SEQUENCE [LARGE SCALE GENOMIC DNA]</scope>
    <source>
        <strain evidence="8">RKEM611</strain>
    </source>
</reference>
<dbReference type="Gene3D" id="3.40.50.300">
    <property type="entry name" value="P-loop containing nucleotide triphosphate hydrolases"/>
    <property type="match status" value="1"/>
</dbReference>
<gene>
    <name evidence="7" type="ORF">SAMN06296036_13330</name>
</gene>
<evidence type="ECO:0000256" key="2">
    <source>
        <dbReference type="ARBA" id="ARBA00022448"/>
    </source>
</evidence>
<keyword evidence="3" id="KW-0547">Nucleotide-binding</keyword>
<keyword evidence="5" id="KW-0029">Amino-acid transport</keyword>
<accession>A0A1Y6CN68</accession>
<dbReference type="OrthoDB" id="5290759at2"/>
<evidence type="ECO:0000256" key="3">
    <source>
        <dbReference type="ARBA" id="ARBA00022741"/>
    </source>
</evidence>
<dbReference type="SUPFAM" id="SSF52540">
    <property type="entry name" value="P-loop containing nucleoside triphosphate hydrolases"/>
    <property type="match status" value="1"/>
</dbReference>
<keyword evidence="4 7" id="KW-0067">ATP-binding</keyword>
<dbReference type="InterPro" id="IPR003439">
    <property type="entry name" value="ABC_transporter-like_ATP-bd"/>
</dbReference>
<dbReference type="InterPro" id="IPR003593">
    <property type="entry name" value="AAA+_ATPase"/>
</dbReference>
<dbReference type="SMART" id="SM00382">
    <property type="entry name" value="AAA"/>
    <property type="match status" value="1"/>
</dbReference>
<dbReference type="GO" id="GO:0016887">
    <property type="term" value="F:ATP hydrolysis activity"/>
    <property type="evidence" value="ECO:0007669"/>
    <property type="project" value="InterPro"/>
</dbReference>
<sequence length="284" mass="31391">MDDILKVDSLGVSFGGIRALDQVSFEVAKGSVTAIIGPNGAGKTTVFNCLTGFYKASDGRIQFQDKNRTHSIEIILGQPFTLQDFVNPISFGRKLFYKMFGGSHQVAALGISRTFQNIRLFKDMTAIENLLVAQHRSLNKNILANLFNTRSFRDSEAQAIKKAKEWLAIVGLTADADRLAGELPYGHQRRLEIARAMCTDAKLICLDEPAAGLNHNETKDLSNLISRLRTNHNVTVCVIEHDMSLVMEVSDHIIVLDHGNVIARGTPTEIRNNPVVLKAYLGEE</sequence>
<dbReference type="GO" id="GO:0042941">
    <property type="term" value="P:D-alanine transmembrane transport"/>
    <property type="evidence" value="ECO:0007669"/>
    <property type="project" value="TreeGrafter"/>
</dbReference>
<name>A0A1Y6CN68_9BACT</name>
<dbReference type="GO" id="GO:0015192">
    <property type="term" value="F:L-phenylalanine transmembrane transporter activity"/>
    <property type="evidence" value="ECO:0007669"/>
    <property type="project" value="TreeGrafter"/>
</dbReference>
<dbReference type="CDD" id="cd03219">
    <property type="entry name" value="ABC_Mj1267_LivG_branched"/>
    <property type="match status" value="1"/>
</dbReference>
<protein>
    <submittedName>
        <fullName evidence="7">Amino acid/amide ABC transporter ATP-binding protein 1, HAAT family</fullName>
    </submittedName>
</protein>
<comment type="similarity">
    <text evidence="1">Belongs to the ABC transporter superfamily.</text>
</comment>
<organism evidence="7 8">
    <name type="scientific">Pseudobacteriovorax antillogorgiicola</name>
    <dbReference type="NCBI Taxonomy" id="1513793"/>
    <lineage>
        <taxon>Bacteria</taxon>
        <taxon>Pseudomonadati</taxon>
        <taxon>Bdellovibrionota</taxon>
        <taxon>Oligoflexia</taxon>
        <taxon>Oligoflexales</taxon>
        <taxon>Pseudobacteriovoracaceae</taxon>
        <taxon>Pseudobacteriovorax</taxon>
    </lineage>
</organism>
<dbReference type="Pfam" id="PF00005">
    <property type="entry name" value="ABC_tran"/>
    <property type="match status" value="1"/>
</dbReference>
<dbReference type="AlphaFoldDB" id="A0A1Y6CN68"/>